<dbReference type="InParanoid" id="A0A0C3PHP7"/>
<evidence type="ECO:0000313" key="2">
    <source>
        <dbReference type="EMBL" id="KIO08001.1"/>
    </source>
</evidence>
<feature type="domain" description="DUF6830" evidence="1">
    <location>
        <begin position="1"/>
        <end position="58"/>
    </location>
</feature>
<evidence type="ECO:0000259" key="1">
    <source>
        <dbReference type="Pfam" id="PF20722"/>
    </source>
</evidence>
<keyword evidence="3" id="KW-1185">Reference proteome</keyword>
<reference evidence="2 3" key="1">
    <citation type="submission" date="2014-04" db="EMBL/GenBank/DDBJ databases">
        <authorList>
            <consortium name="DOE Joint Genome Institute"/>
            <person name="Kuo A."/>
            <person name="Kohler A."/>
            <person name="Costa M.D."/>
            <person name="Nagy L.G."/>
            <person name="Floudas D."/>
            <person name="Copeland A."/>
            <person name="Barry K.W."/>
            <person name="Cichocki N."/>
            <person name="Veneault-Fourrey C."/>
            <person name="LaButti K."/>
            <person name="Lindquist E.A."/>
            <person name="Lipzen A."/>
            <person name="Lundell T."/>
            <person name="Morin E."/>
            <person name="Murat C."/>
            <person name="Sun H."/>
            <person name="Tunlid A."/>
            <person name="Henrissat B."/>
            <person name="Grigoriev I.V."/>
            <person name="Hibbett D.S."/>
            <person name="Martin F."/>
            <person name="Nordberg H.P."/>
            <person name="Cantor M.N."/>
            <person name="Hua S.X."/>
        </authorList>
    </citation>
    <scope>NUCLEOTIDE SEQUENCE [LARGE SCALE GENOMIC DNA]</scope>
    <source>
        <strain evidence="2 3">Marx 270</strain>
    </source>
</reference>
<reference evidence="3" key="2">
    <citation type="submission" date="2015-01" db="EMBL/GenBank/DDBJ databases">
        <title>Evolutionary Origins and Diversification of the Mycorrhizal Mutualists.</title>
        <authorList>
            <consortium name="DOE Joint Genome Institute"/>
            <consortium name="Mycorrhizal Genomics Consortium"/>
            <person name="Kohler A."/>
            <person name="Kuo A."/>
            <person name="Nagy L.G."/>
            <person name="Floudas D."/>
            <person name="Copeland A."/>
            <person name="Barry K.W."/>
            <person name="Cichocki N."/>
            <person name="Veneault-Fourrey C."/>
            <person name="LaButti K."/>
            <person name="Lindquist E.A."/>
            <person name="Lipzen A."/>
            <person name="Lundell T."/>
            <person name="Morin E."/>
            <person name="Murat C."/>
            <person name="Riley R."/>
            <person name="Ohm R."/>
            <person name="Sun H."/>
            <person name="Tunlid A."/>
            <person name="Henrissat B."/>
            <person name="Grigoriev I.V."/>
            <person name="Hibbett D.S."/>
            <person name="Martin F."/>
        </authorList>
    </citation>
    <scope>NUCLEOTIDE SEQUENCE [LARGE SCALE GENOMIC DNA]</scope>
    <source>
        <strain evidence="3">Marx 270</strain>
    </source>
</reference>
<dbReference type="Pfam" id="PF20722">
    <property type="entry name" value="DUF6830"/>
    <property type="match status" value="1"/>
</dbReference>
<dbReference type="HOGENOM" id="CLU_006344_9_0_1"/>
<name>A0A0C3PHP7_PISTI</name>
<proteinExistence type="predicted"/>
<evidence type="ECO:0000313" key="3">
    <source>
        <dbReference type="Proteomes" id="UP000054217"/>
    </source>
</evidence>
<gene>
    <name evidence="2" type="ORF">M404DRAFT_135310</name>
</gene>
<protein>
    <recommendedName>
        <fullName evidence="1">DUF6830 domain-containing protein</fullName>
    </recommendedName>
</protein>
<dbReference type="InterPro" id="IPR049233">
    <property type="entry name" value="DUF6830"/>
</dbReference>
<accession>A0A0C3PHP7</accession>
<dbReference type="EMBL" id="KN831958">
    <property type="protein sequence ID" value="KIO08001.1"/>
    <property type="molecule type" value="Genomic_DNA"/>
</dbReference>
<dbReference type="AlphaFoldDB" id="A0A0C3PHP7"/>
<dbReference type="Proteomes" id="UP000054217">
    <property type="component" value="Unassembled WGS sequence"/>
</dbReference>
<organism evidence="2 3">
    <name type="scientific">Pisolithus tinctorius Marx 270</name>
    <dbReference type="NCBI Taxonomy" id="870435"/>
    <lineage>
        <taxon>Eukaryota</taxon>
        <taxon>Fungi</taxon>
        <taxon>Dikarya</taxon>
        <taxon>Basidiomycota</taxon>
        <taxon>Agaricomycotina</taxon>
        <taxon>Agaricomycetes</taxon>
        <taxon>Agaricomycetidae</taxon>
        <taxon>Boletales</taxon>
        <taxon>Sclerodermatineae</taxon>
        <taxon>Pisolithaceae</taxon>
        <taxon>Pisolithus</taxon>
    </lineage>
</organism>
<sequence length="172" mass="19624">MQLQNTAIHDITDILPAQTLFCSPPCKTWTLGCYDAAIINVDPCFKWPESGLKGHVVGQLHLLMCPFGKRGVRWSWTDHFLVYIQCFDIAAEDVTHLHILRCAKRANGQCLGDVILLSQVQAFAHLIPRFGQTADNRLMAYNSFEHSSKFYLNKYFDKNMYFALSRLDSPPI</sequence>
<dbReference type="OrthoDB" id="3232986at2759"/>